<dbReference type="InterPro" id="IPR013328">
    <property type="entry name" value="6PGD_dom2"/>
</dbReference>
<organism evidence="7 8">
    <name type="scientific">Desulfosporosinus lacus DSM 15449</name>
    <dbReference type="NCBI Taxonomy" id="1121420"/>
    <lineage>
        <taxon>Bacteria</taxon>
        <taxon>Bacillati</taxon>
        <taxon>Bacillota</taxon>
        <taxon>Clostridia</taxon>
        <taxon>Eubacteriales</taxon>
        <taxon>Desulfitobacteriaceae</taxon>
        <taxon>Desulfosporosinus</taxon>
    </lineage>
</organism>
<keyword evidence="3" id="KW-0520">NAD</keyword>
<dbReference type="Proteomes" id="UP000183954">
    <property type="component" value="Unassembled WGS sequence"/>
</dbReference>
<feature type="active site" evidence="4">
    <location>
        <position position="169"/>
    </location>
</feature>
<dbReference type="Pfam" id="PF03446">
    <property type="entry name" value="NAD_binding_2"/>
    <property type="match status" value="1"/>
</dbReference>
<dbReference type="OrthoDB" id="9804542at2"/>
<dbReference type="PIRSF" id="PIRSF000103">
    <property type="entry name" value="HIBADH"/>
    <property type="match status" value="1"/>
</dbReference>
<accession>A0A1M5ZML4</accession>
<protein>
    <submittedName>
        <fullName evidence="7">3-hydroxyisobutyrate dehydrogenase</fullName>
    </submittedName>
</protein>
<dbReference type="InterPro" id="IPR006115">
    <property type="entry name" value="6PGDH_NADP-bd"/>
</dbReference>
<dbReference type="InterPro" id="IPR008927">
    <property type="entry name" value="6-PGluconate_DH-like_C_sf"/>
</dbReference>
<dbReference type="PANTHER" id="PTHR43060">
    <property type="entry name" value="3-HYDROXYISOBUTYRATE DEHYDROGENASE-LIKE 1, MITOCHONDRIAL-RELATED"/>
    <property type="match status" value="1"/>
</dbReference>
<dbReference type="InterPro" id="IPR015815">
    <property type="entry name" value="HIBADH-related"/>
</dbReference>
<proteinExistence type="inferred from homology"/>
<feature type="domain" description="6-phosphogluconate dehydrogenase NADP-binding" evidence="5">
    <location>
        <begin position="2"/>
        <end position="160"/>
    </location>
</feature>
<name>A0A1M5ZML4_9FIRM</name>
<gene>
    <name evidence="7" type="ORF">SAMN02746098_03447</name>
</gene>
<dbReference type="AlphaFoldDB" id="A0A1M5ZML4"/>
<evidence type="ECO:0000256" key="4">
    <source>
        <dbReference type="PIRSR" id="PIRSR000103-1"/>
    </source>
</evidence>
<keyword evidence="2" id="KW-0560">Oxidoreductase</keyword>
<dbReference type="SUPFAM" id="SSF51735">
    <property type="entry name" value="NAD(P)-binding Rossmann-fold domains"/>
    <property type="match status" value="1"/>
</dbReference>
<evidence type="ECO:0000259" key="5">
    <source>
        <dbReference type="Pfam" id="PF03446"/>
    </source>
</evidence>
<dbReference type="Gene3D" id="1.10.1040.10">
    <property type="entry name" value="N-(1-d-carboxylethyl)-l-norvaline Dehydrogenase, domain 2"/>
    <property type="match status" value="1"/>
</dbReference>
<sequence>MKLGFIGLGQMGKHIALNLLKSGAELTVIDTRADSFLEFEKRGAKTSTNLLEIVPADIIFLCLPDSNVVHKVLLGENGIIHHLRKGQIIVDFSTIKYSTTLEIAKSLEEKGVKFLDAPVSGMEARAMEGTLTVMCGGKKEVYAEMMPYLECMGTKILYMGDTGSGQLTKLINQLLFDINVAALAEVLPMSVKMGLDPENVGEVVNSGTGKSYASEFFIPRILKDSFVDGYPLKNAYKDLISAAEIGANLCIPMPVLSSATTTYQMALLKGHGEKDKGSMIAVFEDLLGVSYRS</sequence>
<dbReference type="SUPFAM" id="SSF48179">
    <property type="entry name" value="6-phosphogluconate dehydrogenase C-terminal domain-like"/>
    <property type="match status" value="1"/>
</dbReference>
<evidence type="ECO:0000256" key="1">
    <source>
        <dbReference type="ARBA" id="ARBA00009080"/>
    </source>
</evidence>
<dbReference type="GO" id="GO:0051287">
    <property type="term" value="F:NAD binding"/>
    <property type="evidence" value="ECO:0007669"/>
    <property type="project" value="InterPro"/>
</dbReference>
<dbReference type="STRING" id="1121420.SAMN02746098_03447"/>
<evidence type="ECO:0000313" key="8">
    <source>
        <dbReference type="Proteomes" id="UP000183954"/>
    </source>
</evidence>
<keyword evidence="8" id="KW-1185">Reference proteome</keyword>
<dbReference type="Pfam" id="PF14833">
    <property type="entry name" value="NAD_binding_11"/>
    <property type="match status" value="1"/>
</dbReference>
<dbReference type="PANTHER" id="PTHR43060:SF15">
    <property type="entry name" value="3-HYDROXYISOBUTYRATE DEHYDROGENASE-LIKE 1, MITOCHONDRIAL-RELATED"/>
    <property type="match status" value="1"/>
</dbReference>
<comment type="similarity">
    <text evidence="1">Belongs to the HIBADH-related family.</text>
</comment>
<dbReference type="Gene3D" id="3.40.50.720">
    <property type="entry name" value="NAD(P)-binding Rossmann-like Domain"/>
    <property type="match status" value="1"/>
</dbReference>
<dbReference type="InterPro" id="IPR036291">
    <property type="entry name" value="NAD(P)-bd_dom_sf"/>
</dbReference>
<evidence type="ECO:0000256" key="2">
    <source>
        <dbReference type="ARBA" id="ARBA00023002"/>
    </source>
</evidence>
<dbReference type="GO" id="GO:0050661">
    <property type="term" value="F:NADP binding"/>
    <property type="evidence" value="ECO:0007669"/>
    <property type="project" value="InterPro"/>
</dbReference>
<dbReference type="InterPro" id="IPR029154">
    <property type="entry name" value="HIBADH-like_NADP-bd"/>
</dbReference>
<reference evidence="8" key="1">
    <citation type="submission" date="2016-11" db="EMBL/GenBank/DDBJ databases">
        <authorList>
            <person name="Varghese N."/>
            <person name="Submissions S."/>
        </authorList>
    </citation>
    <scope>NUCLEOTIDE SEQUENCE [LARGE SCALE GENOMIC DNA]</scope>
    <source>
        <strain evidence="8">DSM 15449</strain>
    </source>
</reference>
<dbReference type="GO" id="GO:0016491">
    <property type="term" value="F:oxidoreductase activity"/>
    <property type="evidence" value="ECO:0007669"/>
    <property type="project" value="UniProtKB-KW"/>
</dbReference>
<evidence type="ECO:0000256" key="3">
    <source>
        <dbReference type="ARBA" id="ARBA00023027"/>
    </source>
</evidence>
<dbReference type="RefSeq" id="WP_073030947.1">
    <property type="nucleotide sequence ID" value="NZ_FQXJ01000013.1"/>
</dbReference>
<feature type="domain" description="3-hydroxyisobutyrate dehydrogenase-like NAD-binding" evidence="6">
    <location>
        <begin position="163"/>
        <end position="282"/>
    </location>
</feature>
<evidence type="ECO:0000313" key="7">
    <source>
        <dbReference type="EMBL" id="SHI25605.1"/>
    </source>
</evidence>
<dbReference type="EMBL" id="FQXJ01000013">
    <property type="protein sequence ID" value="SHI25605.1"/>
    <property type="molecule type" value="Genomic_DNA"/>
</dbReference>
<evidence type="ECO:0000259" key="6">
    <source>
        <dbReference type="Pfam" id="PF14833"/>
    </source>
</evidence>